<organism evidence="1 2">
    <name type="scientific">Melipona bicolor</name>
    <dbReference type="NCBI Taxonomy" id="60889"/>
    <lineage>
        <taxon>Eukaryota</taxon>
        <taxon>Metazoa</taxon>
        <taxon>Ecdysozoa</taxon>
        <taxon>Arthropoda</taxon>
        <taxon>Hexapoda</taxon>
        <taxon>Insecta</taxon>
        <taxon>Pterygota</taxon>
        <taxon>Neoptera</taxon>
        <taxon>Endopterygota</taxon>
        <taxon>Hymenoptera</taxon>
        <taxon>Apocrita</taxon>
        <taxon>Aculeata</taxon>
        <taxon>Apoidea</taxon>
        <taxon>Anthophila</taxon>
        <taxon>Apidae</taxon>
        <taxon>Melipona</taxon>
    </lineage>
</organism>
<reference evidence="1" key="1">
    <citation type="submission" date="2021-10" db="EMBL/GenBank/DDBJ databases">
        <title>Melipona bicolor Genome sequencing and assembly.</title>
        <authorList>
            <person name="Araujo N.S."/>
            <person name="Arias M.C."/>
        </authorList>
    </citation>
    <scope>NUCLEOTIDE SEQUENCE</scope>
    <source>
        <strain evidence="1">USP_2M_L1-L4_2017</strain>
        <tissue evidence="1">Whole body</tissue>
    </source>
</reference>
<dbReference type="Proteomes" id="UP001177670">
    <property type="component" value="Unassembled WGS sequence"/>
</dbReference>
<proteinExistence type="predicted"/>
<name>A0AA40G119_9HYME</name>
<sequence>MKRLDNWVVAKAEGTEKFKGRTSVRVLTRYVNVVLFRATLANICVSKAGLTLKRNFKRFDECSNSLINPASWPMLNSTRVFRLICGRGSFRPDFAPYFGLTETHGASLPDFELNISECRGPFSGFEIPINSRRIDSC</sequence>
<keyword evidence="2" id="KW-1185">Reference proteome</keyword>
<dbReference type="AlphaFoldDB" id="A0AA40G119"/>
<evidence type="ECO:0000313" key="2">
    <source>
        <dbReference type="Proteomes" id="UP001177670"/>
    </source>
</evidence>
<protein>
    <submittedName>
        <fullName evidence="1">Uncharacterized protein</fullName>
    </submittedName>
</protein>
<dbReference type="EMBL" id="JAHYIQ010000009">
    <property type="protein sequence ID" value="KAK1129084.1"/>
    <property type="molecule type" value="Genomic_DNA"/>
</dbReference>
<gene>
    <name evidence="1" type="ORF">K0M31_020214</name>
</gene>
<comment type="caution">
    <text evidence="1">The sequence shown here is derived from an EMBL/GenBank/DDBJ whole genome shotgun (WGS) entry which is preliminary data.</text>
</comment>
<evidence type="ECO:0000313" key="1">
    <source>
        <dbReference type="EMBL" id="KAK1129084.1"/>
    </source>
</evidence>
<accession>A0AA40G119</accession>